<comment type="caution">
    <text evidence="2">The sequence shown here is derived from an EMBL/GenBank/DDBJ whole genome shotgun (WGS) entry which is preliminary data.</text>
</comment>
<feature type="region of interest" description="Disordered" evidence="1">
    <location>
        <begin position="96"/>
        <end position="117"/>
    </location>
</feature>
<organism evidence="2 3">
    <name type="scientific">Macrosiphum euphorbiae</name>
    <name type="common">potato aphid</name>
    <dbReference type="NCBI Taxonomy" id="13131"/>
    <lineage>
        <taxon>Eukaryota</taxon>
        <taxon>Metazoa</taxon>
        <taxon>Ecdysozoa</taxon>
        <taxon>Arthropoda</taxon>
        <taxon>Hexapoda</taxon>
        <taxon>Insecta</taxon>
        <taxon>Pterygota</taxon>
        <taxon>Neoptera</taxon>
        <taxon>Paraneoptera</taxon>
        <taxon>Hemiptera</taxon>
        <taxon>Sternorrhyncha</taxon>
        <taxon>Aphidomorpha</taxon>
        <taxon>Aphidoidea</taxon>
        <taxon>Aphididae</taxon>
        <taxon>Macrosiphini</taxon>
        <taxon>Macrosiphum</taxon>
    </lineage>
</organism>
<evidence type="ECO:0000313" key="3">
    <source>
        <dbReference type="Proteomes" id="UP001160148"/>
    </source>
</evidence>
<gene>
    <name evidence="2" type="ORF">MEUPH1_LOCUS27276</name>
</gene>
<dbReference type="AlphaFoldDB" id="A0AAV0XYI5"/>
<evidence type="ECO:0000313" key="2">
    <source>
        <dbReference type="EMBL" id="CAI6373538.1"/>
    </source>
</evidence>
<evidence type="ECO:0000256" key="1">
    <source>
        <dbReference type="SAM" id="MobiDB-lite"/>
    </source>
</evidence>
<feature type="compositionally biased region" description="Basic and acidic residues" evidence="1">
    <location>
        <begin position="99"/>
        <end position="115"/>
    </location>
</feature>
<name>A0AAV0XYI5_9HEMI</name>
<protein>
    <submittedName>
        <fullName evidence="2">Uncharacterized protein</fullName>
    </submittedName>
</protein>
<proteinExistence type="predicted"/>
<dbReference type="EMBL" id="CARXXK010001098">
    <property type="protein sequence ID" value="CAI6373538.1"/>
    <property type="molecule type" value="Genomic_DNA"/>
</dbReference>
<keyword evidence="3" id="KW-1185">Reference proteome</keyword>
<sequence>MIILSLGDYADVDQLVFSCKSQSARPPLDFDNGKVYSLNGHVLKPEGKHQTRCVLYKMTNYVMNMMAVSGTTSCEGLSRMMFYSEATPLKGSMLLRLNKPRDNPRHRRSTSEDKNSTQLTFSGSRYYWKTG</sequence>
<accession>A0AAV0XYI5</accession>
<reference evidence="2 3" key="1">
    <citation type="submission" date="2023-01" db="EMBL/GenBank/DDBJ databases">
        <authorList>
            <person name="Whitehead M."/>
        </authorList>
    </citation>
    <scope>NUCLEOTIDE SEQUENCE [LARGE SCALE GENOMIC DNA]</scope>
</reference>
<dbReference type="Proteomes" id="UP001160148">
    <property type="component" value="Unassembled WGS sequence"/>
</dbReference>